<dbReference type="OrthoDB" id="5575722at2759"/>
<dbReference type="AlphaFoldDB" id="A0A9Q0K4A0"/>
<feature type="compositionally biased region" description="Basic and acidic residues" evidence="1">
    <location>
        <begin position="353"/>
        <end position="364"/>
    </location>
</feature>
<feature type="domain" description="HAUS augmin-like complex subunit 6 N-terminal" evidence="2">
    <location>
        <begin position="17"/>
        <end position="261"/>
    </location>
</feature>
<evidence type="ECO:0000313" key="3">
    <source>
        <dbReference type="EMBL" id="KAJ4960903.1"/>
    </source>
</evidence>
<dbReference type="Pfam" id="PF14661">
    <property type="entry name" value="HAUS6_N"/>
    <property type="match status" value="1"/>
</dbReference>
<evidence type="ECO:0000259" key="2">
    <source>
        <dbReference type="Pfam" id="PF14661"/>
    </source>
</evidence>
<dbReference type="GO" id="GO:0051225">
    <property type="term" value="P:spindle assembly"/>
    <property type="evidence" value="ECO:0007669"/>
    <property type="project" value="InterPro"/>
</dbReference>
<name>A0A9Q0K4A0_9MAGN</name>
<dbReference type="InterPro" id="IPR026797">
    <property type="entry name" value="HAUS_6"/>
</dbReference>
<feature type="compositionally biased region" description="Polar residues" evidence="1">
    <location>
        <begin position="307"/>
        <end position="324"/>
    </location>
</feature>
<dbReference type="InterPro" id="IPR028163">
    <property type="entry name" value="HAUS_6_N"/>
</dbReference>
<proteinExistence type="predicted"/>
<evidence type="ECO:0000256" key="1">
    <source>
        <dbReference type="SAM" id="MobiDB-lite"/>
    </source>
</evidence>
<comment type="caution">
    <text evidence="3">The sequence shown here is derived from an EMBL/GenBank/DDBJ whole genome shotgun (WGS) entry which is preliminary data.</text>
</comment>
<dbReference type="PANTHER" id="PTHR16151:SF2">
    <property type="entry name" value="HAUS AUGMIN-LIKE COMPLEX SUBUNIT 6"/>
    <property type="match status" value="1"/>
</dbReference>
<protein>
    <recommendedName>
        <fullName evidence="2">HAUS augmin-like complex subunit 6 N-terminal domain-containing protein</fullName>
    </recommendedName>
</protein>
<keyword evidence="4" id="KW-1185">Reference proteome</keyword>
<dbReference type="PANTHER" id="PTHR16151">
    <property type="entry name" value="HAUS AUGMIN-LIKE COMPLEX SUBUNIT 6"/>
    <property type="match status" value="1"/>
</dbReference>
<evidence type="ECO:0000313" key="4">
    <source>
        <dbReference type="Proteomes" id="UP001141806"/>
    </source>
</evidence>
<sequence length="753" mass="82813">MTMEREKEREVELESAMYTNCLLLGLDPSIIGVGGNNGTPRVGLFRHSNPKLGEQLLYFILSSLRGPIQSAKDFDKVWPIFDSAQSRDFRKVVQGIINELESQGALPRSNSRVSSLATCCGPRFVELLWQLSLHALREVHRRTFAADVASNPLPASLTDVAFSHASTLLPVTKARIALERRKFLTNAETAVHRQSMWSNLAHEMTAEFRGLCAEEAYLQQELEKLQDLRNKANSEGELWGDCVSSPSGQNSHLVSKATRLWESLLARKSQHELLASGPIEDLIAHREHRYRISGSSLLAAMDQSSQVPYRDVSSGQPGNLTLVQTGDREPIDGSFRNVNREKQKSSSDSQVNEDTHSRVDDRSGRVHPTVDIAEIIRRWTHALQRIHKQSLYLAKANDGEGPELLRSAHDGGSGGHVESLATTLAEHRQHLASIQVLINQLKEVAPAIQKSISELTEEANSISSTLPPMTKNYCRSTSPILAQSSGRSLEDSIDEVAAMTSRLSSVHIDKVSASPPALKLPHLFSSTPNSSVKGGNIQKRHTLISQASQVGNLSEGKFLDQPSSNNHVDNLSQDSDSSYVQNLRRSVREAALSVQSCNVDSTRNNQSDGSSEHFFVPLAMSNKRLFVSPSDTTCLHGDSVFEGPARSNCDDTQNMLYHIDSPHQYGSEANGFVSLMGSKYAASNAGRALYDMDDTPDQVFSPPLLMETSLFSDSYEDLLAPLSETDTALMDLPTGTFILLGAKVALDFLLKLY</sequence>
<dbReference type="GO" id="GO:0070652">
    <property type="term" value="C:HAUS complex"/>
    <property type="evidence" value="ECO:0007669"/>
    <property type="project" value="InterPro"/>
</dbReference>
<organism evidence="3 4">
    <name type="scientific">Protea cynaroides</name>
    <dbReference type="NCBI Taxonomy" id="273540"/>
    <lineage>
        <taxon>Eukaryota</taxon>
        <taxon>Viridiplantae</taxon>
        <taxon>Streptophyta</taxon>
        <taxon>Embryophyta</taxon>
        <taxon>Tracheophyta</taxon>
        <taxon>Spermatophyta</taxon>
        <taxon>Magnoliopsida</taxon>
        <taxon>Proteales</taxon>
        <taxon>Proteaceae</taxon>
        <taxon>Protea</taxon>
    </lineage>
</organism>
<dbReference type="GO" id="GO:0008017">
    <property type="term" value="F:microtubule binding"/>
    <property type="evidence" value="ECO:0007669"/>
    <property type="project" value="TreeGrafter"/>
</dbReference>
<feature type="region of interest" description="Disordered" evidence="1">
    <location>
        <begin position="307"/>
        <end position="365"/>
    </location>
</feature>
<reference evidence="3" key="1">
    <citation type="journal article" date="2023" name="Plant J.">
        <title>The genome of the king protea, Protea cynaroides.</title>
        <authorList>
            <person name="Chang J."/>
            <person name="Duong T.A."/>
            <person name="Schoeman C."/>
            <person name="Ma X."/>
            <person name="Roodt D."/>
            <person name="Barker N."/>
            <person name="Li Z."/>
            <person name="Van de Peer Y."/>
            <person name="Mizrachi E."/>
        </authorList>
    </citation>
    <scope>NUCLEOTIDE SEQUENCE</scope>
    <source>
        <tissue evidence="3">Young leaves</tissue>
    </source>
</reference>
<dbReference type="EMBL" id="JAMYWD010000009">
    <property type="protein sequence ID" value="KAJ4960903.1"/>
    <property type="molecule type" value="Genomic_DNA"/>
</dbReference>
<dbReference type="GO" id="GO:1990498">
    <property type="term" value="C:mitotic spindle microtubule"/>
    <property type="evidence" value="ECO:0007669"/>
    <property type="project" value="TreeGrafter"/>
</dbReference>
<dbReference type="Proteomes" id="UP001141806">
    <property type="component" value="Unassembled WGS sequence"/>
</dbReference>
<accession>A0A9Q0K4A0</accession>
<gene>
    <name evidence="3" type="ORF">NE237_020813</name>
</gene>